<evidence type="ECO:0000313" key="7">
    <source>
        <dbReference type="EMBL" id="AYG62040.1"/>
    </source>
</evidence>
<proteinExistence type="predicted"/>
<evidence type="ECO:0000256" key="2">
    <source>
        <dbReference type="ARBA" id="ARBA00022692"/>
    </source>
</evidence>
<dbReference type="KEGG" id="rjg:CCGE525_24615"/>
<keyword evidence="4 5" id="KW-0472">Membrane</keyword>
<evidence type="ECO:0000256" key="1">
    <source>
        <dbReference type="ARBA" id="ARBA00004370"/>
    </source>
</evidence>
<feature type="transmembrane region" description="Helical" evidence="5">
    <location>
        <begin position="47"/>
        <end position="67"/>
    </location>
</feature>
<dbReference type="PANTHER" id="PTHR11863">
    <property type="entry name" value="STEROL DESATURASE"/>
    <property type="match status" value="1"/>
</dbReference>
<dbReference type="GO" id="GO:0008610">
    <property type="term" value="P:lipid biosynthetic process"/>
    <property type="evidence" value="ECO:0007669"/>
    <property type="project" value="InterPro"/>
</dbReference>
<feature type="transmembrane region" description="Helical" evidence="5">
    <location>
        <begin position="79"/>
        <end position="100"/>
    </location>
</feature>
<dbReference type="InterPro" id="IPR006694">
    <property type="entry name" value="Fatty_acid_hydroxylase"/>
</dbReference>
<dbReference type="Pfam" id="PF04116">
    <property type="entry name" value="FA_hydroxylase"/>
    <property type="match status" value="1"/>
</dbReference>
<protein>
    <submittedName>
        <fullName evidence="7">Sterol desaturase family protein</fullName>
    </submittedName>
</protein>
<accession>A0A387FRX0</accession>
<keyword evidence="3 5" id="KW-1133">Transmembrane helix</keyword>
<dbReference type="GO" id="GO:0005506">
    <property type="term" value="F:iron ion binding"/>
    <property type="evidence" value="ECO:0007669"/>
    <property type="project" value="InterPro"/>
</dbReference>
<name>A0A387FRX0_9HYPH</name>
<feature type="transmembrane region" description="Helical" evidence="5">
    <location>
        <begin position="171"/>
        <end position="192"/>
    </location>
</feature>
<feature type="domain" description="Fatty acid hydroxylase" evidence="6">
    <location>
        <begin position="180"/>
        <end position="309"/>
    </location>
</feature>
<dbReference type="GO" id="GO:0016020">
    <property type="term" value="C:membrane"/>
    <property type="evidence" value="ECO:0007669"/>
    <property type="project" value="UniProtKB-SubCell"/>
</dbReference>
<dbReference type="GO" id="GO:0016491">
    <property type="term" value="F:oxidoreductase activity"/>
    <property type="evidence" value="ECO:0007669"/>
    <property type="project" value="InterPro"/>
</dbReference>
<dbReference type="Proteomes" id="UP000282195">
    <property type="component" value="Plasmid pRCCGE525c"/>
</dbReference>
<sequence length="344" mass="39855">MDDTLYGSRDKRGDWKPNKLLKYPPVFIWPAKPVAFLKWFFGYPGYLLPWNVLYAGIGTLLWLYATPSMEMMKTFAPGWIAYLLLRNAVLVFLFFGFFHLRLYMQKEQGTSFKYNGKWPSTNNSAFLFGNQTVDNVIWTFASAVPLWTAFEVLTLWAFANGIIPYVDFAQHPIYCAVVMLLIPAFRDLHFYLIHRLIHWPPLYHTVHKLHHNNVNPGPWSGLAMHPVEHLLYFSGVLIHWIVPSNPIHAVFHLTHLALAPAPGHVGFEKIVIGEDSAIDTHAYDHYLHHKFFECNYADGVIPLDKWFGTFHDGSREAEDRMNKRFMERAKKYAEKQAQRSQASG</sequence>
<evidence type="ECO:0000256" key="3">
    <source>
        <dbReference type="ARBA" id="ARBA00022989"/>
    </source>
</evidence>
<comment type="subcellular location">
    <subcellularLocation>
        <location evidence="1">Membrane</location>
    </subcellularLocation>
</comment>
<evidence type="ECO:0000313" key="8">
    <source>
        <dbReference type="Proteomes" id="UP000282195"/>
    </source>
</evidence>
<feature type="transmembrane region" description="Helical" evidence="5">
    <location>
        <begin position="136"/>
        <end position="159"/>
    </location>
</feature>
<evidence type="ECO:0000256" key="4">
    <source>
        <dbReference type="ARBA" id="ARBA00023136"/>
    </source>
</evidence>
<dbReference type="OrthoDB" id="9770329at2"/>
<dbReference type="AlphaFoldDB" id="A0A387FRX0"/>
<geneLocation type="plasmid" evidence="8">
    <name>prccge525c</name>
</geneLocation>
<dbReference type="RefSeq" id="WP_120706977.1">
    <property type="nucleotide sequence ID" value="NZ_CP032695.1"/>
</dbReference>
<gene>
    <name evidence="7" type="ORF">CCGE525_24615</name>
</gene>
<evidence type="ECO:0000256" key="5">
    <source>
        <dbReference type="SAM" id="Phobius"/>
    </source>
</evidence>
<dbReference type="InterPro" id="IPR050307">
    <property type="entry name" value="Sterol_Desaturase_Related"/>
</dbReference>
<organism evidence="7 8">
    <name type="scientific">Rhizobium jaguaris</name>
    <dbReference type="NCBI Taxonomy" id="1312183"/>
    <lineage>
        <taxon>Bacteria</taxon>
        <taxon>Pseudomonadati</taxon>
        <taxon>Pseudomonadota</taxon>
        <taxon>Alphaproteobacteria</taxon>
        <taxon>Hyphomicrobiales</taxon>
        <taxon>Rhizobiaceae</taxon>
        <taxon>Rhizobium/Agrobacterium group</taxon>
        <taxon>Rhizobium</taxon>
    </lineage>
</organism>
<keyword evidence="2 5" id="KW-0812">Transmembrane</keyword>
<reference evidence="7 8" key="1">
    <citation type="submission" date="2018-10" db="EMBL/GenBank/DDBJ databases">
        <title>Rhizobium etli, R. leguminosarum and a new Rhizobium genospecies from Phaseolus dumosus.</title>
        <authorList>
            <person name="Ramirez-Puebla S.T."/>
            <person name="Rogel-Hernandez M.A."/>
            <person name="Guerrero G."/>
            <person name="Ormeno-Orrillo E."/>
            <person name="Martinez-Romero J.C."/>
            <person name="Negrete-Yankelevich S."/>
            <person name="Martinez-Romero E."/>
        </authorList>
    </citation>
    <scope>NUCLEOTIDE SEQUENCE [LARGE SCALE GENOMIC DNA]</scope>
    <source>
        <strain evidence="7 8">CCGE525</strain>
        <plasmid evidence="8">prccge525c</plasmid>
    </source>
</reference>
<evidence type="ECO:0000259" key="6">
    <source>
        <dbReference type="Pfam" id="PF04116"/>
    </source>
</evidence>
<keyword evidence="8" id="KW-1185">Reference proteome</keyword>
<keyword evidence="7" id="KW-0614">Plasmid</keyword>
<dbReference type="EMBL" id="CP032695">
    <property type="protein sequence ID" value="AYG62040.1"/>
    <property type="molecule type" value="Genomic_DNA"/>
</dbReference>